<comment type="similarity">
    <text evidence="1">Belongs to the leucine-binding protein family.</text>
</comment>
<dbReference type="OrthoDB" id="5297022at2"/>
<proteinExistence type="inferred from homology"/>
<dbReference type="PANTHER" id="PTHR47235">
    <property type="entry name" value="BLR6548 PROTEIN"/>
    <property type="match status" value="1"/>
</dbReference>
<feature type="signal peptide" evidence="3">
    <location>
        <begin position="1"/>
        <end position="27"/>
    </location>
</feature>
<evidence type="ECO:0000313" key="5">
    <source>
        <dbReference type="EMBL" id="RFO95956.1"/>
    </source>
</evidence>
<protein>
    <submittedName>
        <fullName evidence="5">ABC transporter permease</fullName>
    </submittedName>
</protein>
<comment type="caution">
    <text evidence="5">The sequence shown here is derived from an EMBL/GenBank/DDBJ whole genome shotgun (WGS) entry which is preliminary data.</text>
</comment>
<evidence type="ECO:0000256" key="1">
    <source>
        <dbReference type="ARBA" id="ARBA00010062"/>
    </source>
</evidence>
<gene>
    <name evidence="5" type="ORF">DIC66_16150</name>
</gene>
<dbReference type="InterPro" id="IPR028081">
    <property type="entry name" value="Leu-bd"/>
</dbReference>
<accession>A0A3E1R9B1</accession>
<sequence length="443" mass="48329">MKLFSLARSAALVVAVASSLAAPSAFAQAKEQFFPLLSYRTGPYAPNGVPWANGKQDYIKMINARDGGVNGVKLTFEECETGYATDRGVECYERLKSKPGVALFDPQATGITFALTEKVVNDKVALITLGYGLSVAQDGQAFKWNFPLMGSYWTGADILIQHLGKKEGGLDKLKGKKITLVYHDSPFGKEPIPLLEERARQLGFELAKIPVTAPGVDQKAAWLQVRQNRPDYVLLWGWGVMNSTALKEAQATGYPRDKMYGVWWAGAEPDVKDVGEGAKGYNALALNTSGTQPKVIQDILKTVHDKGQGTGPKDEVGSVLYTRGVIIQALSVEAVRRAQERFGKGKVMTGEQVRWGLENLALDDKKLAALGLTGVIRPISTSCSDHMGSSWARVQTWDGAKWNVGADWYQADEQIIKPMVKAGADKYLADKKLTRRAPTDCQS</sequence>
<dbReference type="AlphaFoldDB" id="A0A3E1R9B1"/>
<dbReference type="Proteomes" id="UP000260665">
    <property type="component" value="Unassembled WGS sequence"/>
</dbReference>
<feature type="domain" description="Leucine-binding protein" evidence="4">
    <location>
        <begin position="35"/>
        <end position="399"/>
    </location>
</feature>
<reference evidence="5 6" key="1">
    <citation type="submission" date="2018-05" db="EMBL/GenBank/DDBJ databases">
        <title>Rhodoferax soyangensis sp.nov., isolated from an oligotrophic freshwater lake.</title>
        <authorList>
            <person name="Park M."/>
        </authorList>
    </citation>
    <scope>NUCLEOTIDE SEQUENCE [LARGE SCALE GENOMIC DNA]</scope>
    <source>
        <strain evidence="5 6">IMCC26218</strain>
    </source>
</reference>
<dbReference type="PANTHER" id="PTHR47235:SF1">
    <property type="entry name" value="BLR6548 PROTEIN"/>
    <property type="match status" value="1"/>
</dbReference>
<keyword evidence="6" id="KW-1185">Reference proteome</keyword>
<organism evidence="5 6">
    <name type="scientific">Rhodoferax lacus</name>
    <dbReference type="NCBI Taxonomy" id="2184758"/>
    <lineage>
        <taxon>Bacteria</taxon>
        <taxon>Pseudomonadati</taxon>
        <taxon>Pseudomonadota</taxon>
        <taxon>Betaproteobacteria</taxon>
        <taxon>Burkholderiales</taxon>
        <taxon>Comamonadaceae</taxon>
        <taxon>Rhodoferax</taxon>
    </lineage>
</organism>
<dbReference type="RefSeq" id="WP_117179045.1">
    <property type="nucleotide sequence ID" value="NZ_QFZK01000011.1"/>
</dbReference>
<dbReference type="EMBL" id="QFZK01000011">
    <property type="protein sequence ID" value="RFO95956.1"/>
    <property type="molecule type" value="Genomic_DNA"/>
</dbReference>
<evidence type="ECO:0000313" key="6">
    <source>
        <dbReference type="Proteomes" id="UP000260665"/>
    </source>
</evidence>
<dbReference type="Pfam" id="PF13458">
    <property type="entry name" value="Peripla_BP_6"/>
    <property type="match status" value="1"/>
</dbReference>
<evidence type="ECO:0000256" key="2">
    <source>
        <dbReference type="ARBA" id="ARBA00022729"/>
    </source>
</evidence>
<dbReference type="Gene3D" id="3.40.50.2300">
    <property type="match status" value="2"/>
</dbReference>
<dbReference type="CDD" id="cd06334">
    <property type="entry name" value="PBP1_ABC_ligand_binding-like"/>
    <property type="match status" value="1"/>
</dbReference>
<feature type="chain" id="PRO_5017833997" evidence="3">
    <location>
        <begin position="28"/>
        <end position="443"/>
    </location>
</feature>
<evidence type="ECO:0000259" key="4">
    <source>
        <dbReference type="Pfam" id="PF13458"/>
    </source>
</evidence>
<evidence type="ECO:0000256" key="3">
    <source>
        <dbReference type="SAM" id="SignalP"/>
    </source>
</evidence>
<dbReference type="SUPFAM" id="SSF53822">
    <property type="entry name" value="Periplasmic binding protein-like I"/>
    <property type="match status" value="1"/>
</dbReference>
<name>A0A3E1R9B1_9BURK</name>
<dbReference type="InterPro" id="IPR028082">
    <property type="entry name" value="Peripla_BP_I"/>
</dbReference>
<keyword evidence="2 3" id="KW-0732">Signal</keyword>